<keyword evidence="4" id="KW-0812">Transmembrane</keyword>
<evidence type="ECO:0000259" key="5">
    <source>
        <dbReference type="Pfam" id="PF02518"/>
    </source>
</evidence>
<dbReference type="GO" id="GO:0016020">
    <property type="term" value="C:membrane"/>
    <property type="evidence" value="ECO:0007669"/>
    <property type="project" value="InterPro"/>
</dbReference>
<dbReference type="RefSeq" id="WP_244305362.1">
    <property type="nucleotide sequence ID" value="NZ_KK853997.1"/>
</dbReference>
<keyword evidence="4" id="KW-0472">Membrane</keyword>
<keyword evidence="8" id="KW-1185">Reference proteome</keyword>
<evidence type="ECO:0000313" key="8">
    <source>
        <dbReference type="Proteomes" id="UP000027178"/>
    </source>
</evidence>
<comment type="caution">
    <text evidence="7">The sequence shown here is derived from an EMBL/GenBank/DDBJ whole genome shotgun (WGS) entry which is preliminary data.</text>
</comment>
<dbReference type="InterPro" id="IPR011712">
    <property type="entry name" value="Sig_transdc_His_kin_sub3_dim/P"/>
</dbReference>
<evidence type="ECO:0000313" key="7">
    <source>
        <dbReference type="EMBL" id="KDN84098.1"/>
    </source>
</evidence>
<keyword evidence="4" id="KW-1133">Transmembrane helix</keyword>
<gene>
    <name evidence="7" type="ORF">KCH_38890</name>
</gene>
<feature type="transmembrane region" description="Helical" evidence="4">
    <location>
        <begin position="171"/>
        <end position="190"/>
    </location>
</feature>
<sequence length="415" mass="43371">MSRPRPIRRWQAMSKPQRIELYVRWSLYIVAVAQPLLALGSVAAAAQQDELPAGFRLVVLGMLVAGALNIVLFRTGLAAYLGRRPHPYGWAALSAALSVGLTLAAVLMGPPNAPDAPAAAAAPGVMATMSATCWITAAAIALPTRYALSGGVALVAALTVLPTLAGSPAAAVVGIAVGSVVGSAMAAAAARCSAWMAKVVWELDRAREAQARLAVAEERLRFSRDLHDVLGRNLATIALKSELAVQLARRQRPEAVDQMTEVQRIAQDSQREVREVVRGYRTVELHTELIGAASVLRAANVDCRTELSGADALPAEAQSVLGWVVREAATNVLRHSEAANCTFRLRVSGGAAVLEVENDGVPAVPPARTEGAGSGLRGLRERLAAHGGTLTAAGPGPGRFRVTAELPMAARESVA</sequence>
<dbReference type="Gene3D" id="3.30.565.10">
    <property type="entry name" value="Histidine kinase-like ATPase, C-terminal domain"/>
    <property type="match status" value="1"/>
</dbReference>
<evidence type="ECO:0000256" key="1">
    <source>
        <dbReference type="ARBA" id="ARBA00022679"/>
    </source>
</evidence>
<feature type="domain" description="Signal transduction histidine kinase subgroup 3 dimerisation and phosphoacceptor" evidence="6">
    <location>
        <begin position="218"/>
        <end position="284"/>
    </location>
</feature>
<evidence type="ECO:0000259" key="6">
    <source>
        <dbReference type="Pfam" id="PF07730"/>
    </source>
</evidence>
<name>A0A066YRB9_9ACTN</name>
<dbReference type="PANTHER" id="PTHR24421:SF63">
    <property type="entry name" value="SENSOR HISTIDINE KINASE DESK"/>
    <property type="match status" value="1"/>
</dbReference>
<proteinExistence type="predicted"/>
<organism evidence="7 8">
    <name type="scientific">Kitasatospora cheerisanensis KCTC 2395</name>
    <dbReference type="NCBI Taxonomy" id="1348663"/>
    <lineage>
        <taxon>Bacteria</taxon>
        <taxon>Bacillati</taxon>
        <taxon>Actinomycetota</taxon>
        <taxon>Actinomycetes</taxon>
        <taxon>Kitasatosporales</taxon>
        <taxon>Streptomycetaceae</taxon>
        <taxon>Kitasatospora</taxon>
    </lineage>
</organism>
<keyword evidence="1 7" id="KW-0808">Transferase</keyword>
<evidence type="ECO:0000256" key="2">
    <source>
        <dbReference type="ARBA" id="ARBA00022777"/>
    </source>
</evidence>
<dbReference type="Pfam" id="PF07730">
    <property type="entry name" value="HisKA_3"/>
    <property type="match status" value="1"/>
</dbReference>
<dbReference type="GO" id="GO:0000155">
    <property type="term" value="F:phosphorelay sensor kinase activity"/>
    <property type="evidence" value="ECO:0007669"/>
    <property type="project" value="InterPro"/>
</dbReference>
<feature type="transmembrane region" description="Helical" evidence="4">
    <location>
        <begin position="21"/>
        <end position="45"/>
    </location>
</feature>
<dbReference type="PATRIC" id="fig|1348663.4.peg.3745"/>
<dbReference type="InterPro" id="IPR050482">
    <property type="entry name" value="Sensor_HK_TwoCompSys"/>
</dbReference>
<keyword evidence="2 7" id="KW-0418">Kinase</keyword>
<protein>
    <submittedName>
        <fullName evidence="7">Putative two-component system sensor kinase</fullName>
        <ecNumber evidence="7">2.7.13.3</ecNumber>
    </submittedName>
</protein>
<dbReference type="Gene3D" id="1.20.5.1930">
    <property type="match status" value="1"/>
</dbReference>
<feature type="transmembrane region" description="Helical" evidence="4">
    <location>
        <begin position="120"/>
        <end position="139"/>
    </location>
</feature>
<keyword evidence="3" id="KW-0902">Two-component regulatory system</keyword>
<dbReference type="GO" id="GO:0046983">
    <property type="term" value="F:protein dimerization activity"/>
    <property type="evidence" value="ECO:0007669"/>
    <property type="project" value="InterPro"/>
</dbReference>
<dbReference type="eggNOG" id="COG4585">
    <property type="taxonomic scope" value="Bacteria"/>
</dbReference>
<feature type="transmembrane region" description="Helical" evidence="4">
    <location>
        <begin position="57"/>
        <end position="81"/>
    </location>
</feature>
<dbReference type="SUPFAM" id="SSF55874">
    <property type="entry name" value="ATPase domain of HSP90 chaperone/DNA topoisomerase II/histidine kinase"/>
    <property type="match status" value="1"/>
</dbReference>
<dbReference type="AlphaFoldDB" id="A0A066YRB9"/>
<accession>A0A066YRB9</accession>
<feature type="transmembrane region" description="Helical" evidence="4">
    <location>
        <begin position="146"/>
        <end position="165"/>
    </location>
</feature>
<dbReference type="Pfam" id="PF02518">
    <property type="entry name" value="HATPase_c"/>
    <property type="match status" value="1"/>
</dbReference>
<dbReference type="InterPro" id="IPR036890">
    <property type="entry name" value="HATPase_C_sf"/>
</dbReference>
<dbReference type="InterPro" id="IPR003594">
    <property type="entry name" value="HATPase_dom"/>
</dbReference>
<reference evidence="7 8" key="1">
    <citation type="submission" date="2014-05" db="EMBL/GenBank/DDBJ databases">
        <title>Draft Genome Sequence of Kitasatospora cheerisanensis KCTC 2395.</title>
        <authorList>
            <person name="Nam D.H."/>
        </authorList>
    </citation>
    <scope>NUCLEOTIDE SEQUENCE [LARGE SCALE GENOMIC DNA]</scope>
    <source>
        <strain evidence="7 8">KCTC 2395</strain>
    </source>
</reference>
<feature type="transmembrane region" description="Helical" evidence="4">
    <location>
        <begin position="88"/>
        <end position="108"/>
    </location>
</feature>
<dbReference type="CDD" id="cd16917">
    <property type="entry name" value="HATPase_UhpB-NarQ-NarX-like"/>
    <property type="match status" value="1"/>
</dbReference>
<evidence type="ECO:0000256" key="3">
    <source>
        <dbReference type="ARBA" id="ARBA00023012"/>
    </source>
</evidence>
<dbReference type="Proteomes" id="UP000027178">
    <property type="component" value="Unassembled WGS sequence"/>
</dbReference>
<evidence type="ECO:0000256" key="4">
    <source>
        <dbReference type="SAM" id="Phobius"/>
    </source>
</evidence>
<dbReference type="PANTHER" id="PTHR24421">
    <property type="entry name" value="NITRATE/NITRITE SENSOR PROTEIN NARX-RELATED"/>
    <property type="match status" value="1"/>
</dbReference>
<dbReference type="EMBL" id="JNBY01000093">
    <property type="protein sequence ID" value="KDN84098.1"/>
    <property type="molecule type" value="Genomic_DNA"/>
</dbReference>
<dbReference type="HOGENOM" id="CLU_000445_20_8_11"/>
<feature type="domain" description="Histidine kinase/HSP90-like ATPase" evidence="5">
    <location>
        <begin position="321"/>
        <end position="409"/>
    </location>
</feature>
<dbReference type="EC" id="2.7.13.3" evidence="7"/>